<proteinExistence type="predicted"/>
<feature type="coiled-coil region" evidence="1">
    <location>
        <begin position="60"/>
        <end position="87"/>
    </location>
</feature>
<sequence length="112" mass="12284">MGTTQESASHAIKEHSTMQSEMKSLFSSNMNVGSPTLIRSTTDTSTIKLSPRNNIICRELLEKEDDNKGMIRENEEAEKNVHGLKDLIAKPFGSVGYATELLREVGCPASEA</sequence>
<evidence type="ECO:0000313" key="4">
    <source>
        <dbReference type="Proteomes" id="UP001279734"/>
    </source>
</evidence>
<dbReference type="EMBL" id="BSYO01000018">
    <property type="protein sequence ID" value="GMH18083.1"/>
    <property type="molecule type" value="Genomic_DNA"/>
</dbReference>
<feature type="region of interest" description="Disordered" evidence="2">
    <location>
        <begin position="1"/>
        <end position="21"/>
    </location>
</feature>
<comment type="caution">
    <text evidence="3">The sequence shown here is derived from an EMBL/GenBank/DDBJ whole genome shotgun (WGS) entry which is preliminary data.</text>
</comment>
<dbReference type="AlphaFoldDB" id="A0AAD3SV06"/>
<accession>A0AAD3SV06</accession>
<gene>
    <name evidence="3" type="ORF">Nepgr_019924</name>
</gene>
<evidence type="ECO:0000256" key="1">
    <source>
        <dbReference type="SAM" id="Coils"/>
    </source>
</evidence>
<keyword evidence="1" id="KW-0175">Coiled coil</keyword>
<name>A0AAD3SV06_NEPGR</name>
<evidence type="ECO:0000256" key="2">
    <source>
        <dbReference type="SAM" id="MobiDB-lite"/>
    </source>
</evidence>
<reference evidence="3" key="1">
    <citation type="submission" date="2023-05" db="EMBL/GenBank/DDBJ databases">
        <title>Nepenthes gracilis genome sequencing.</title>
        <authorList>
            <person name="Fukushima K."/>
        </authorList>
    </citation>
    <scope>NUCLEOTIDE SEQUENCE</scope>
    <source>
        <strain evidence="3">SING2019-196</strain>
    </source>
</reference>
<protein>
    <submittedName>
        <fullName evidence="3">Uncharacterized protein</fullName>
    </submittedName>
</protein>
<dbReference type="Proteomes" id="UP001279734">
    <property type="component" value="Unassembled WGS sequence"/>
</dbReference>
<organism evidence="3 4">
    <name type="scientific">Nepenthes gracilis</name>
    <name type="common">Slender pitcher plant</name>
    <dbReference type="NCBI Taxonomy" id="150966"/>
    <lineage>
        <taxon>Eukaryota</taxon>
        <taxon>Viridiplantae</taxon>
        <taxon>Streptophyta</taxon>
        <taxon>Embryophyta</taxon>
        <taxon>Tracheophyta</taxon>
        <taxon>Spermatophyta</taxon>
        <taxon>Magnoliopsida</taxon>
        <taxon>eudicotyledons</taxon>
        <taxon>Gunneridae</taxon>
        <taxon>Pentapetalae</taxon>
        <taxon>Caryophyllales</taxon>
        <taxon>Nepenthaceae</taxon>
        <taxon>Nepenthes</taxon>
    </lineage>
</organism>
<evidence type="ECO:0000313" key="3">
    <source>
        <dbReference type="EMBL" id="GMH18083.1"/>
    </source>
</evidence>
<keyword evidence="4" id="KW-1185">Reference proteome</keyword>